<dbReference type="InterPro" id="IPR020603">
    <property type="entry name" value="MraZ_dom"/>
</dbReference>
<protein>
    <recommendedName>
        <fullName evidence="1 7">Transcriptional regulator MraZ</fullName>
    </recommendedName>
</protein>
<organism evidence="10 11">
    <name type="scientific">Chthonomonas calidirosea (strain DSM 23976 / ICMP 18418 / T49)</name>
    <dbReference type="NCBI Taxonomy" id="1303518"/>
    <lineage>
        <taxon>Bacteria</taxon>
        <taxon>Bacillati</taxon>
        <taxon>Armatimonadota</taxon>
        <taxon>Chthonomonadia</taxon>
        <taxon>Chthonomonadales</taxon>
        <taxon>Chthonomonadaceae</taxon>
        <taxon>Chthonomonas</taxon>
    </lineage>
</organism>
<dbReference type="FunCoup" id="S0EWS3">
    <property type="interactions" value="217"/>
</dbReference>
<keyword evidence="4 7" id="KW-0805">Transcription regulation</keyword>
<reference evidence="11" key="1">
    <citation type="submission" date="2013-03" db="EMBL/GenBank/DDBJ databases">
        <title>Genome sequence of Chthonomonas calidirosea, the first sequenced genome from the Armatimonadetes phylum (formally candidate division OP10).</title>
        <authorList>
            <person name="Lee K.C.Y."/>
            <person name="Morgan X.C."/>
            <person name="Dunfield P.F."/>
            <person name="Tamas I."/>
            <person name="Houghton K.M."/>
            <person name="Vyssotski M."/>
            <person name="Ryan J.L.J."/>
            <person name="Lagutin K."/>
            <person name="McDonald I.R."/>
            <person name="Stott M.B."/>
        </authorList>
    </citation>
    <scope>NUCLEOTIDE SEQUENCE [LARGE SCALE GENOMIC DNA]</scope>
    <source>
        <strain evidence="11">DSM 23976 / ICMP 18418 / T49</strain>
    </source>
</reference>
<dbReference type="InterPro" id="IPR035642">
    <property type="entry name" value="MraZ_N"/>
</dbReference>
<dbReference type="HAMAP" id="MF_01008">
    <property type="entry name" value="MraZ"/>
    <property type="match status" value="1"/>
</dbReference>
<evidence type="ECO:0000313" key="10">
    <source>
        <dbReference type="EMBL" id="CCW34785.1"/>
    </source>
</evidence>
<dbReference type="AlphaFoldDB" id="S0EWS3"/>
<dbReference type="EMBL" id="HF951689">
    <property type="protein sequence ID" value="CCW34785.1"/>
    <property type="molecule type" value="Genomic_DNA"/>
</dbReference>
<evidence type="ECO:0000313" key="11">
    <source>
        <dbReference type="Proteomes" id="UP000014227"/>
    </source>
</evidence>
<dbReference type="HOGENOM" id="CLU_107907_0_3_0"/>
<dbReference type="GO" id="GO:0005737">
    <property type="term" value="C:cytoplasm"/>
    <property type="evidence" value="ECO:0007669"/>
    <property type="project" value="UniProtKB-UniRule"/>
</dbReference>
<evidence type="ECO:0000256" key="2">
    <source>
        <dbReference type="ARBA" id="ARBA00022490"/>
    </source>
</evidence>
<dbReference type="InterPro" id="IPR035644">
    <property type="entry name" value="MraZ_C"/>
</dbReference>
<evidence type="ECO:0000256" key="8">
    <source>
        <dbReference type="SAM" id="MobiDB-lite"/>
    </source>
</evidence>
<evidence type="ECO:0000256" key="3">
    <source>
        <dbReference type="ARBA" id="ARBA00022737"/>
    </source>
</evidence>
<feature type="domain" description="SpoVT-AbrB" evidence="9">
    <location>
        <begin position="86"/>
        <end position="131"/>
    </location>
</feature>
<dbReference type="KEGG" id="ccz:CCALI_00963"/>
<keyword evidence="11" id="KW-1185">Reference proteome</keyword>
<evidence type="ECO:0000256" key="4">
    <source>
        <dbReference type="ARBA" id="ARBA00023015"/>
    </source>
</evidence>
<dbReference type="PANTHER" id="PTHR34701:SF1">
    <property type="entry name" value="TRANSCRIPTIONAL REGULATOR MRAZ"/>
    <property type="match status" value="1"/>
</dbReference>
<evidence type="ECO:0000256" key="6">
    <source>
        <dbReference type="ARBA" id="ARBA00023163"/>
    </source>
</evidence>
<keyword evidence="3" id="KW-0677">Repeat</keyword>
<comment type="subunit">
    <text evidence="7">Forms oligomers.</text>
</comment>
<keyword evidence="5 7" id="KW-0238">DNA-binding</keyword>
<comment type="similarity">
    <text evidence="7">Belongs to the MraZ family.</text>
</comment>
<name>S0EWS3_CHTCT</name>
<evidence type="ECO:0000256" key="1">
    <source>
        <dbReference type="ARBA" id="ARBA00013860"/>
    </source>
</evidence>
<dbReference type="CDD" id="cd16320">
    <property type="entry name" value="MraZ_N"/>
    <property type="match status" value="1"/>
</dbReference>
<keyword evidence="6 7" id="KW-0804">Transcription</keyword>
<feature type="domain" description="SpoVT-AbrB" evidence="9">
    <location>
        <begin position="13"/>
        <end position="55"/>
    </location>
</feature>
<dbReference type="PROSITE" id="PS51740">
    <property type="entry name" value="SPOVT_ABRB"/>
    <property type="match status" value="2"/>
</dbReference>
<accession>S0EWS3</accession>
<dbReference type="InParanoid" id="S0EWS3"/>
<proteinExistence type="inferred from homology"/>
<dbReference type="InterPro" id="IPR037914">
    <property type="entry name" value="SpoVT-AbrB_sf"/>
</dbReference>
<dbReference type="RefSeq" id="WP_016482336.1">
    <property type="nucleotide sequence ID" value="NC_021487.1"/>
</dbReference>
<dbReference type="InterPro" id="IPR007159">
    <property type="entry name" value="SpoVT-AbrB_dom"/>
</dbReference>
<gene>
    <name evidence="7" type="primary">mraZ</name>
    <name evidence="10" type="ORF">CCALI_00963</name>
</gene>
<dbReference type="eggNOG" id="COG2001">
    <property type="taxonomic scope" value="Bacteria"/>
</dbReference>
<dbReference type="Pfam" id="PF02381">
    <property type="entry name" value="MraZ"/>
    <property type="match status" value="2"/>
</dbReference>
<dbReference type="GO" id="GO:0009295">
    <property type="term" value="C:nucleoid"/>
    <property type="evidence" value="ECO:0007669"/>
    <property type="project" value="UniProtKB-SubCell"/>
</dbReference>
<feature type="region of interest" description="Disordered" evidence="8">
    <location>
        <begin position="157"/>
        <end position="180"/>
    </location>
</feature>
<dbReference type="GO" id="GO:0003700">
    <property type="term" value="F:DNA-binding transcription factor activity"/>
    <property type="evidence" value="ECO:0007669"/>
    <property type="project" value="UniProtKB-UniRule"/>
</dbReference>
<dbReference type="PATRIC" id="fig|1303518.3.peg.972"/>
<dbReference type="Proteomes" id="UP000014227">
    <property type="component" value="Chromosome I"/>
</dbReference>
<sequence>MLIDSPALRMWGRFEHALDDKGRVIIPQRFRETLGSKFVLTIGPDHHIRAYPLPVWEALENQLISSSLYDELDPDLIFLQRMFGNCEFVSPDREFRLSIPRHFREWAGMEEGDIVVIIGSGTRLEIWSRAGWRAWSEHLTEQEAGIASRNRLSLQPVAGVSAAPTRPTPGETVPTQEGTA</sequence>
<dbReference type="STRING" id="454171.CP488_00193"/>
<evidence type="ECO:0000256" key="7">
    <source>
        <dbReference type="HAMAP-Rule" id="MF_01008"/>
    </source>
</evidence>
<dbReference type="SUPFAM" id="SSF89447">
    <property type="entry name" value="AbrB/MazE/MraZ-like"/>
    <property type="match status" value="1"/>
</dbReference>
<evidence type="ECO:0000256" key="5">
    <source>
        <dbReference type="ARBA" id="ARBA00023125"/>
    </source>
</evidence>
<dbReference type="GO" id="GO:2000143">
    <property type="term" value="P:negative regulation of DNA-templated transcription initiation"/>
    <property type="evidence" value="ECO:0007669"/>
    <property type="project" value="TreeGrafter"/>
</dbReference>
<dbReference type="CDD" id="cd16321">
    <property type="entry name" value="MraZ_C"/>
    <property type="match status" value="1"/>
</dbReference>
<dbReference type="PANTHER" id="PTHR34701">
    <property type="entry name" value="TRANSCRIPTIONAL REGULATOR MRAZ"/>
    <property type="match status" value="1"/>
</dbReference>
<keyword evidence="2 7" id="KW-0963">Cytoplasm</keyword>
<dbReference type="InterPro" id="IPR038619">
    <property type="entry name" value="MraZ_sf"/>
</dbReference>
<comment type="subcellular location">
    <subcellularLocation>
        <location evidence="7">Cytoplasm</location>
        <location evidence="7">Nucleoid</location>
    </subcellularLocation>
</comment>
<dbReference type="GO" id="GO:0000976">
    <property type="term" value="F:transcription cis-regulatory region binding"/>
    <property type="evidence" value="ECO:0007669"/>
    <property type="project" value="TreeGrafter"/>
</dbReference>
<evidence type="ECO:0000259" key="9">
    <source>
        <dbReference type="PROSITE" id="PS51740"/>
    </source>
</evidence>
<dbReference type="Gene3D" id="3.40.1550.20">
    <property type="entry name" value="Transcriptional regulator MraZ domain"/>
    <property type="match status" value="1"/>
</dbReference>
<dbReference type="InterPro" id="IPR003444">
    <property type="entry name" value="MraZ"/>
</dbReference>